<dbReference type="Proteomes" id="UP001311232">
    <property type="component" value="Unassembled WGS sequence"/>
</dbReference>
<organism evidence="1 2">
    <name type="scientific">Crenichthys baileyi</name>
    <name type="common">White River springfish</name>
    <dbReference type="NCBI Taxonomy" id="28760"/>
    <lineage>
        <taxon>Eukaryota</taxon>
        <taxon>Metazoa</taxon>
        <taxon>Chordata</taxon>
        <taxon>Craniata</taxon>
        <taxon>Vertebrata</taxon>
        <taxon>Euteleostomi</taxon>
        <taxon>Actinopterygii</taxon>
        <taxon>Neopterygii</taxon>
        <taxon>Teleostei</taxon>
        <taxon>Neoteleostei</taxon>
        <taxon>Acanthomorphata</taxon>
        <taxon>Ovalentaria</taxon>
        <taxon>Atherinomorphae</taxon>
        <taxon>Cyprinodontiformes</taxon>
        <taxon>Goodeidae</taxon>
        <taxon>Crenichthys</taxon>
    </lineage>
</organism>
<name>A0AAV9RXJ7_9TELE</name>
<gene>
    <name evidence="1" type="ORF">CRENBAI_017633</name>
</gene>
<comment type="caution">
    <text evidence="1">The sequence shown here is derived from an EMBL/GenBank/DDBJ whole genome shotgun (WGS) entry which is preliminary data.</text>
</comment>
<reference evidence="1 2" key="1">
    <citation type="submission" date="2021-06" db="EMBL/GenBank/DDBJ databases">
        <authorList>
            <person name="Palmer J.M."/>
        </authorList>
    </citation>
    <scope>NUCLEOTIDE SEQUENCE [LARGE SCALE GENOMIC DNA]</scope>
    <source>
        <strain evidence="1 2">MEX-2019</strain>
        <tissue evidence="1">Muscle</tissue>
    </source>
</reference>
<sequence>MGYNIKGQPPEAALIEVDFPHGLEKEAGIASHAFLRVRPGSESYPAASRPLKEPNVPLLYGSAGPAKALPHSYGG</sequence>
<evidence type="ECO:0000313" key="1">
    <source>
        <dbReference type="EMBL" id="KAK5613693.1"/>
    </source>
</evidence>
<protein>
    <submittedName>
        <fullName evidence="1">Uncharacterized protein</fullName>
    </submittedName>
</protein>
<proteinExistence type="predicted"/>
<dbReference type="EMBL" id="JAHHUM010001194">
    <property type="protein sequence ID" value="KAK5613693.1"/>
    <property type="molecule type" value="Genomic_DNA"/>
</dbReference>
<dbReference type="AlphaFoldDB" id="A0AAV9RXJ7"/>
<evidence type="ECO:0000313" key="2">
    <source>
        <dbReference type="Proteomes" id="UP001311232"/>
    </source>
</evidence>
<keyword evidence="2" id="KW-1185">Reference proteome</keyword>
<accession>A0AAV9RXJ7</accession>